<keyword evidence="2" id="KW-1185">Reference proteome</keyword>
<dbReference type="AlphaFoldDB" id="A0A6P1Q600"/>
<name>A0A6P1Q600_9GAMM</name>
<evidence type="ECO:0000313" key="2">
    <source>
        <dbReference type="Proteomes" id="UP000464053"/>
    </source>
</evidence>
<sequence>MGLPLVVFGQRFLQHLRKHFYAYRDFVSRGPAFADCLIQHLFEDILSFFNHRLIQTTSNQRVFQRHQTLRLAEQRTIHQTAVDQRASFIQHELTGNALTGDVQRVASSQLQVALLQTAVAVRRRQNNRSQ</sequence>
<accession>A0A6P1Q600</accession>
<protein>
    <submittedName>
        <fullName evidence="1">Uncharacterized protein</fullName>
    </submittedName>
</protein>
<gene>
    <name evidence="1" type="ORF">C7M51_04200</name>
</gene>
<proteinExistence type="predicted"/>
<dbReference type="EMBL" id="CP028271">
    <property type="protein sequence ID" value="QHM73842.1"/>
    <property type="molecule type" value="Genomic_DNA"/>
</dbReference>
<reference evidence="1 2" key="1">
    <citation type="submission" date="2018-03" db="EMBL/GenBank/DDBJ databases">
        <title>Pantoea intestinalis SRCM103226 isolated form the mealworm.</title>
        <authorList>
            <person name="Jeong D.-Y."/>
            <person name="Kim J.W."/>
        </authorList>
    </citation>
    <scope>NUCLEOTIDE SEQUENCE [LARGE SCALE GENOMIC DNA]</scope>
    <source>
        <strain evidence="1 2">SRCM103226</strain>
    </source>
</reference>
<evidence type="ECO:0000313" key="1">
    <source>
        <dbReference type="EMBL" id="QHM73842.1"/>
    </source>
</evidence>
<dbReference type="KEGG" id="mint:C7M51_04200"/>
<organism evidence="1 2">
    <name type="scientific">Mixta intestinalis</name>
    <dbReference type="NCBI Taxonomy" id="1615494"/>
    <lineage>
        <taxon>Bacteria</taxon>
        <taxon>Pseudomonadati</taxon>
        <taxon>Pseudomonadota</taxon>
        <taxon>Gammaproteobacteria</taxon>
        <taxon>Enterobacterales</taxon>
        <taxon>Erwiniaceae</taxon>
        <taxon>Mixta</taxon>
    </lineage>
</organism>
<dbReference type="Proteomes" id="UP000464053">
    <property type="component" value="Chromosome"/>
</dbReference>